<dbReference type="SUPFAM" id="SSF46689">
    <property type="entry name" value="Homeodomain-like"/>
    <property type="match status" value="1"/>
</dbReference>
<dbReference type="Pfam" id="PF02909">
    <property type="entry name" value="TetR_C_1"/>
    <property type="match status" value="1"/>
</dbReference>
<dbReference type="PROSITE" id="PS50977">
    <property type="entry name" value="HTH_TETR_2"/>
    <property type="match status" value="1"/>
</dbReference>
<gene>
    <name evidence="7" type="ORF">AVDCRST_MAG61-1014</name>
</gene>
<evidence type="ECO:0000256" key="1">
    <source>
        <dbReference type="ARBA" id="ARBA00023015"/>
    </source>
</evidence>
<dbReference type="InterPro" id="IPR009057">
    <property type="entry name" value="Homeodomain-like_sf"/>
</dbReference>
<dbReference type="PANTHER" id="PTHR30055:SF151">
    <property type="entry name" value="TRANSCRIPTIONAL REGULATORY PROTEIN"/>
    <property type="match status" value="1"/>
</dbReference>
<protein>
    <submittedName>
        <fullName evidence="7">Transcriptional regulator, AcrR family</fullName>
    </submittedName>
</protein>
<keyword evidence="3" id="KW-0804">Transcription</keyword>
<dbReference type="Gene3D" id="1.10.357.10">
    <property type="entry name" value="Tetracycline Repressor, domain 2"/>
    <property type="match status" value="1"/>
</dbReference>
<keyword evidence="2 4" id="KW-0238">DNA-binding</keyword>
<dbReference type="GO" id="GO:0000976">
    <property type="term" value="F:transcription cis-regulatory region binding"/>
    <property type="evidence" value="ECO:0007669"/>
    <property type="project" value="TreeGrafter"/>
</dbReference>
<organism evidence="7">
    <name type="scientific">uncultured Friedmanniella sp</name>
    <dbReference type="NCBI Taxonomy" id="335381"/>
    <lineage>
        <taxon>Bacteria</taxon>
        <taxon>Bacillati</taxon>
        <taxon>Actinomycetota</taxon>
        <taxon>Actinomycetes</taxon>
        <taxon>Propionibacteriales</taxon>
        <taxon>Nocardioidaceae</taxon>
        <taxon>Friedmanniella</taxon>
        <taxon>environmental samples</taxon>
    </lineage>
</organism>
<evidence type="ECO:0000313" key="7">
    <source>
        <dbReference type="EMBL" id="CAA9301238.1"/>
    </source>
</evidence>
<dbReference type="GO" id="GO:0003700">
    <property type="term" value="F:DNA-binding transcription factor activity"/>
    <property type="evidence" value="ECO:0007669"/>
    <property type="project" value="TreeGrafter"/>
</dbReference>
<feature type="region of interest" description="Disordered" evidence="5">
    <location>
        <begin position="1"/>
        <end position="33"/>
    </location>
</feature>
<sequence length="250" mass="28015">MSSDEPEQSGSVIGTRRRRPAAGPERALTPTGRRPLDRSLILREAVRFIDAYGRDRLTMRGLGAQLGVEAMALYRYVPGRDQLLDGVVETVLDDLYLTTLRLDRPGTWQEFLQQMAHAVRAIAIEHPRIFPLVTSRPPAAPWLRPPLRSLRLVEAFLQGLRHYGISGRDSVLVYRSFCTFLLGHLLLESTRHPLEPRGRLGSDLAPVGADDLAGYPRLAELAADLSLDSFDDEFQASLLELIDRMAVRPR</sequence>
<feature type="DNA-binding region" description="H-T-H motif" evidence="4">
    <location>
        <begin position="58"/>
        <end position="77"/>
    </location>
</feature>
<evidence type="ECO:0000256" key="2">
    <source>
        <dbReference type="ARBA" id="ARBA00023125"/>
    </source>
</evidence>
<dbReference type="InterPro" id="IPR001647">
    <property type="entry name" value="HTH_TetR"/>
</dbReference>
<dbReference type="InterPro" id="IPR004111">
    <property type="entry name" value="Repressor_TetR_C"/>
</dbReference>
<accession>A0A6J4KCM2</accession>
<evidence type="ECO:0000256" key="3">
    <source>
        <dbReference type="ARBA" id="ARBA00023163"/>
    </source>
</evidence>
<dbReference type="Gene3D" id="1.10.10.60">
    <property type="entry name" value="Homeodomain-like"/>
    <property type="match status" value="1"/>
</dbReference>
<dbReference type="InterPro" id="IPR050109">
    <property type="entry name" value="HTH-type_TetR-like_transc_reg"/>
</dbReference>
<keyword evidence="1" id="KW-0805">Transcription regulation</keyword>
<dbReference type="InterPro" id="IPR036271">
    <property type="entry name" value="Tet_transcr_reg_TetR-rel_C_sf"/>
</dbReference>
<dbReference type="GO" id="GO:0045892">
    <property type="term" value="P:negative regulation of DNA-templated transcription"/>
    <property type="evidence" value="ECO:0007669"/>
    <property type="project" value="InterPro"/>
</dbReference>
<dbReference type="EMBL" id="CADCTT010000159">
    <property type="protein sequence ID" value="CAA9301238.1"/>
    <property type="molecule type" value="Genomic_DNA"/>
</dbReference>
<dbReference type="AlphaFoldDB" id="A0A6J4KCM2"/>
<evidence type="ECO:0000259" key="6">
    <source>
        <dbReference type="PROSITE" id="PS50977"/>
    </source>
</evidence>
<proteinExistence type="predicted"/>
<reference evidence="7" key="1">
    <citation type="submission" date="2020-02" db="EMBL/GenBank/DDBJ databases">
        <authorList>
            <person name="Meier V. D."/>
        </authorList>
    </citation>
    <scope>NUCLEOTIDE SEQUENCE</scope>
    <source>
        <strain evidence="7">AVDCRST_MAG61</strain>
    </source>
</reference>
<name>A0A6J4KCM2_9ACTN</name>
<evidence type="ECO:0000256" key="5">
    <source>
        <dbReference type="SAM" id="MobiDB-lite"/>
    </source>
</evidence>
<dbReference type="SUPFAM" id="SSF48498">
    <property type="entry name" value="Tetracyclin repressor-like, C-terminal domain"/>
    <property type="match status" value="1"/>
</dbReference>
<dbReference type="PANTHER" id="PTHR30055">
    <property type="entry name" value="HTH-TYPE TRANSCRIPTIONAL REGULATOR RUTR"/>
    <property type="match status" value="1"/>
</dbReference>
<evidence type="ECO:0000256" key="4">
    <source>
        <dbReference type="PROSITE-ProRule" id="PRU00335"/>
    </source>
</evidence>
<feature type="domain" description="HTH tetR-type" evidence="6">
    <location>
        <begin position="35"/>
        <end position="95"/>
    </location>
</feature>